<dbReference type="InterPro" id="IPR011047">
    <property type="entry name" value="Quinoprotein_ADH-like_sf"/>
</dbReference>
<comment type="similarity">
    <text evidence="2">Belongs to the bacterial PQQ dehydrogenase family.</text>
</comment>
<feature type="region of interest" description="Disordered" evidence="4">
    <location>
        <begin position="513"/>
        <end position="539"/>
    </location>
</feature>
<accession>A0A7T9UHU7</accession>
<proteinExistence type="inferred from homology"/>
<feature type="transmembrane region" description="Helical" evidence="5">
    <location>
        <begin position="65"/>
        <end position="83"/>
    </location>
</feature>
<dbReference type="GO" id="GO:0048038">
    <property type="term" value="F:quinone binding"/>
    <property type="evidence" value="ECO:0007669"/>
    <property type="project" value="InterPro"/>
</dbReference>
<protein>
    <submittedName>
        <fullName evidence="7">Membrane-bound PQQ-dependent dehydrogenase, glucose/quinate/shikimate family</fullName>
        <ecNumber evidence="7">1.1.-.-</ecNumber>
    </submittedName>
</protein>
<dbReference type="EC" id="1.1.-.-" evidence="7"/>
<dbReference type="CDD" id="cd10280">
    <property type="entry name" value="PQQ_mGDH"/>
    <property type="match status" value="1"/>
</dbReference>
<dbReference type="InterPro" id="IPR002372">
    <property type="entry name" value="PQQ_rpt_dom"/>
</dbReference>
<dbReference type="PANTHER" id="PTHR32303:SF4">
    <property type="entry name" value="QUINOPROTEIN GLUCOSE DEHYDROGENASE"/>
    <property type="match status" value="1"/>
</dbReference>
<evidence type="ECO:0000259" key="6">
    <source>
        <dbReference type="Pfam" id="PF01011"/>
    </source>
</evidence>
<evidence type="ECO:0000256" key="3">
    <source>
        <dbReference type="ARBA" id="ARBA00023002"/>
    </source>
</evidence>
<comment type="cofactor">
    <cofactor evidence="1">
        <name>pyrroloquinoline quinone</name>
        <dbReference type="ChEBI" id="CHEBI:58442"/>
    </cofactor>
</comment>
<dbReference type="InterPro" id="IPR018391">
    <property type="entry name" value="PQQ_b-propeller_rpt"/>
</dbReference>
<feature type="transmembrane region" description="Helical" evidence="5">
    <location>
        <begin position="89"/>
        <end position="109"/>
    </location>
</feature>
<dbReference type="Pfam" id="PF01011">
    <property type="entry name" value="PQQ"/>
    <property type="match status" value="1"/>
</dbReference>
<dbReference type="Proteomes" id="UP000595320">
    <property type="component" value="Chromosome"/>
</dbReference>
<dbReference type="SUPFAM" id="SSF50998">
    <property type="entry name" value="Quinoprotein alcohol dehydrogenase-like"/>
    <property type="match status" value="1"/>
</dbReference>
<keyword evidence="3 7" id="KW-0560">Oxidoreductase</keyword>
<dbReference type="AlphaFoldDB" id="A0A7T9UHU7"/>
<dbReference type="GO" id="GO:0016020">
    <property type="term" value="C:membrane"/>
    <property type="evidence" value="ECO:0007669"/>
    <property type="project" value="InterPro"/>
</dbReference>
<evidence type="ECO:0000256" key="5">
    <source>
        <dbReference type="SAM" id="Phobius"/>
    </source>
</evidence>
<dbReference type="RefSeq" id="WP_004996836.1">
    <property type="nucleotide sequence ID" value="NZ_BBTT01000001.1"/>
</dbReference>
<keyword evidence="5" id="KW-0812">Transmembrane</keyword>
<dbReference type="GeneID" id="66212048"/>
<feature type="transmembrane region" description="Helical" evidence="5">
    <location>
        <begin position="121"/>
        <end position="142"/>
    </location>
</feature>
<sequence length="811" mass="88685">MVHSSIYRKNSSIPVKIFSVILLLFALTLFIGGIYLAYLGGSWYYVISGVILIASSVYLLKNDQLGVKLFWLFFFYTLIWTIWEAGTRYWGWVPRLAIVAVFAFFMSLLMPNIGSGASKKISYSLTGFIILCFVIAGGLAFYPHSSYVSGEEISAQSFSTNSSNATTIQPDTDWQYYGRDENATRYSPLNQVTPDNVNKLEVAWTYRTGDVPQAGQTNKWAAETTPIKVGNAVYLCSATNNIIKLDAASGKKIWEHKSGVKYENIPYTAACKAVTFYQSKTIPEGQACHNKLIVGTLDMRLLAVDAETGESCQGFGQHGQTDLSVGIGKWVPGQLAVTAPVPIINGVIVVNHQVLDGQRRWAPSGVIRGYDADSGQFKWAWDVNRPNDNTEPKAGEQYSRGTPNSWAAMIGDEKLGLVYVPTGNSAADYYSAMRSANENRVSSAVVALDVNTGREKWVFQTAHKDVWDYDIGSQPTLVDYPDASGKKVPALIMPTKRGQTFILDRATGKALTKVEERPAPVPSDAKAYHAVPNDPRAKTQPWSVEIPRLGLPDLQEKTMWGISPIDQMLCRIKFKQANYLGEFTPPSIDKPWIEFPGYNGGSDWGSVAVNPHSGLMIANWNVTPMYDKLVTRTEANKQGLKSIDDPSYKSGGGGAEGNGAMADTPYGINVSPFYAPISQVLCNEPPYGMITAIDLHSKRVLWQHPFGSAEHNGPFGLPTYLPINIGTPNNGGPIITAGGLTFVAAATDNKLHALDNRTGKLVWTANLPAGGQATPMTYAINGEQYIVIMAGGHHFMKTPVGDYVIAYKLKK</sequence>
<evidence type="ECO:0000256" key="2">
    <source>
        <dbReference type="ARBA" id="ARBA00008156"/>
    </source>
</evidence>
<evidence type="ECO:0000256" key="1">
    <source>
        <dbReference type="ARBA" id="ARBA00001931"/>
    </source>
</evidence>
<dbReference type="NCBIfam" id="TIGR03074">
    <property type="entry name" value="PQQ_membr_DH"/>
    <property type="match status" value="1"/>
</dbReference>
<evidence type="ECO:0000256" key="4">
    <source>
        <dbReference type="SAM" id="MobiDB-lite"/>
    </source>
</evidence>
<dbReference type="SMART" id="SM00564">
    <property type="entry name" value="PQQ"/>
    <property type="match status" value="5"/>
</dbReference>
<gene>
    <name evidence="7" type="ORF">I6I53_14670</name>
</gene>
<dbReference type="GO" id="GO:0008876">
    <property type="term" value="F:quinoprotein glucose dehydrogenase activity"/>
    <property type="evidence" value="ECO:0007669"/>
    <property type="project" value="TreeGrafter"/>
</dbReference>
<keyword evidence="5" id="KW-0472">Membrane</keyword>
<dbReference type="InterPro" id="IPR017511">
    <property type="entry name" value="PQQ_mDH"/>
</dbReference>
<evidence type="ECO:0000313" key="7">
    <source>
        <dbReference type="EMBL" id="QQT86100.1"/>
    </source>
</evidence>
<dbReference type="EMBL" id="CP068176">
    <property type="protein sequence ID" value="QQT86100.1"/>
    <property type="molecule type" value="Genomic_DNA"/>
</dbReference>
<evidence type="ECO:0000313" key="8">
    <source>
        <dbReference type="Proteomes" id="UP000595320"/>
    </source>
</evidence>
<reference evidence="7 8" key="1">
    <citation type="submission" date="2021-01" db="EMBL/GenBank/DDBJ databases">
        <title>FDA dAtabase for Regulatory Grade micrObial Sequences (FDA-ARGOS): Supporting development and validation of Infectious Disease Dx tests.</title>
        <authorList>
            <person name="Sproer C."/>
            <person name="Gronow S."/>
            <person name="Severitt S."/>
            <person name="Schroder I."/>
            <person name="Tallon L."/>
            <person name="Sadzewicz L."/>
            <person name="Zhao X."/>
            <person name="Boylan J."/>
            <person name="Ott S."/>
            <person name="Bowen H."/>
            <person name="Vavikolanu K."/>
            <person name="Mehta A."/>
            <person name="Aluvathingal J."/>
            <person name="Nadendla S."/>
            <person name="Lowell S."/>
            <person name="Myers T."/>
            <person name="Yan Y."/>
            <person name="Sichtig H."/>
        </authorList>
    </citation>
    <scope>NUCLEOTIDE SEQUENCE [LARGE SCALE GENOMIC DNA]</scope>
    <source>
        <strain evidence="7 8">FDAARGOS_1096</strain>
    </source>
</reference>
<feature type="domain" description="Pyrrolo-quinoline quinone repeat" evidence="6">
    <location>
        <begin position="174"/>
        <end position="786"/>
    </location>
</feature>
<keyword evidence="5" id="KW-1133">Transmembrane helix</keyword>
<name>A0A7T9UHU7_9GAMM</name>
<dbReference type="Gene3D" id="2.140.10.10">
    <property type="entry name" value="Quinoprotein alcohol dehydrogenase-like superfamily"/>
    <property type="match status" value="2"/>
</dbReference>
<feature type="transmembrane region" description="Helical" evidence="5">
    <location>
        <begin position="43"/>
        <end position="60"/>
    </location>
</feature>
<organism evidence="7 8">
    <name type="scientific">Acinetobacter ursingii</name>
    <dbReference type="NCBI Taxonomy" id="108980"/>
    <lineage>
        <taxon>Bacteria</taxon>
        <taxon>Pseudomonadati</taxon>
        <taxon>Pseudomonadota</taxon>
        <taxon>Gammaproteobacteria</taxon>
        <taxon>Moraxellales</taxon>
        <taxon>Moraxellaceae</taxon>
        <taxon>Acinetobacter</taxon>
    </lineage>
</organism>
<feature type="transmembrane region" description="Helical" evidence="5">
    <location>
        <begin position="17"/>
        <end position="37"/>
    </location>
</feature>
<dbReference type="PANTHER" id="PTHR32303">
    <property type="entry name" value="QUINOPROTEIN ALCOHOL DEHYDROGENASE (CYTOCHROME C)"/>
    <property type="match status" value="1"/>
</dbReference>